<evidence type="ECO:0000313" key="1">
    <source>
        <dbReference type="EMBL" id="GAA0365644.1"/>
    </source>
</evidence>
<organism evidence="1 2">
    <name type="scientific">Alkalibacterium iburiense</name>
    <dbReference type="NCBI Taxonomy" id="290589"/>
    <lineage>
        <taxon>Bacteria</taxon>
        <taxon>Bacillati</taxon>
        <taxon>Bacillota</taxon>
        <taxon>Bacilli</taxon>
        <taxon>Lactobacillales</taxon>
        <taxon>Carnobacteriaceae</taxon>
        <taxon>Alkalibacterium</taxon>
    </lineage>
</organism>
<keyword evidence="2" id="KW-1185">Reference proteome</keyword>
<gene>
    <name evidence="1" type="ORF">GCM10008932_17280</name>
</gene>
<protein>
    <submittedName>
        <fullName evidence="1">Uncharacterized protein</fullName>
    </submittedName>
</protein>
<dbReference type="RefSeq" id="WP_343755728.1">
    <property type="nucleotide sequence ID" value="NZ_BAAACW010000110.1"/>
</dbReference>
<sequence>MIDKNELKLSDEINHHFVRGLVNGYERYLQVRVAAAEDMVISNGYAYTRGNHLEDMIAKEESANVQFEHAKAGSWSYLKFKVHNSENNHMIIVRRAERINETLAELQSKTLENREKNWLYGLSKINNRLELDKIVNNSKVQQLKLYADNAIDERAIIRSENLSLNLEEEFDGFYILTYEIDSNTQELSDADLMMMDSKTLGLVQVESLRGMMLEYQASISIELFRKAQKAISPLEIAAEAVEYGVAVAGDTEDYASEATQKEDVNQEE</sequence>
<accession>A0ABN0XJ56</accession>
<evidence type="ECO:0000313" key="2">
    <source>
        <dbReference type="Proteomes" id="UP001501166"/>
    </source>
</evidence>
<dbReference type="EMBL" id="BAAACW010000110">
    <property type="protein sequence ID" value="GAA0365644.1"/>
    <property type="molecule type" value="Genomic_DNA"/>
</dbReference>
<reference evidence="1 2" key="1">
    <citation type="journal article" date="2019" name="Int. J. Syst. Evol. Microbiol.">
        <title>The Global Catalogue of Microorganisms (GCM) 10K type strain sequencing project: providing services to taxonomists for standard genome sequencing and annotation.</title>
        <authorList>
            <consortium name="The Broad Institute Genomics Platform"/>
            <consortium name="The Broad Institute Genome Sequencing Center for Infectious Disease"/>
            <person name="Wu L."/>
            <person name="Ma J."/>
        </authorList>
    </citation>
    <scope>NUCLEOTIDE SEQUENCE [LARGE SCALE GENOMIC DNA]</scope>
    <source>
        <strain evidence="1 2">JCM 12662</strain>
    </source>
</reference>
<name>A0ABN0XJ56_9LACT</name>
<comment type="caution">
    <text evidence="1">The sequence shown here is derived from an EMBL/GenBank/DDBJ whole genome shotgun (WGS) entry which is preliminary data.</text>
</comment>
<dbReference type="Proteomes" id="UP001501166">
    <property type="component" value="Unassembled WGS sequence"/>
</dbReference>
<proteinExistence type="predicted"/>